<dbReference type="PANTHER" id="PTHR10963:SF42">
    <property type="entry name" value="PUTATIVE (AFU_ORTHOLOGUE AFUA_5G02280)-RELATED"/>
    <property type="match status" value="1"/>
</dbReference>
<accession>A0A8T8X017</accession>
<evidence type="ECO:0000313" key="8">
    <source>
        <dbReference type="Proteomes" id="UP000249497"/>
    </source>
</evidence>
<feature type="region of interest" description="Disordered" evidence="5">
    <location>
        <begin position="342"/>
        <end position="366"/>
    </location>
</feature>
<feature type="region of interest" description="Disordered" evidence="5">
    <location>
        <begin position="1"/>
        <end position="54"/>
    </location>
</feature>
<keyword evidence="3" id="KW-0336">GPI-anchor</keyword>
<evidence type="ECO:0000313" key="7">
    <source>
        <dbReference type="EMBL" id="RAH81371.1"/>
    </source>
</evidence>
<dbReference type="OrthoDB" id="192832at2759"/>
<evidence type="ECO:0000256" key="6">
    <source>
        <dbReference type="SAM" id="Phobius"/>
    </source>
</evidence>
<evidence type="ECO:0008006" key="9">
    <source>
        <dbReference type="Google" id="ProtNLM"/>
    </source>
</evidence>
<evidence type="ECO:0000256" key="1">
    <source>
        <dbReference type="ARBA" id="ARBA00004196"/>
    </source>
</evidence>
<reference evidence="7 8" key="1">
    <citation type="submission" date="2018-02" db="EMBL/GenBank/DDBJ databases">
        <title>The genomes of Aspergillus section Nigri reveals drivers in fungal speciation.</title>
        <authorList>
            <consortium name="DOE Joint Genome Institute"/>
            <person name="Vesth T.C."/>
            <person name="Nybo J."/>
            <person name="Theobald S."/>
            <person name="Brandl J."/>
            <person name="Frisvad J.C."/>
            <person name="Nielsen K.F."/>
            <person name="Lyhne E.K."/>
            <person name="Kogle M.E."/>
            <person name="Kuo A."/>
            <person name="Riley R."/>
            <person name="Clum A."/>
            <person name="Nolan M."/>
            <person name="Lipzen A."/>
            <person name="Salamov A."/>
            <person name="Henrissat B."/>
            <person name="Wiebenga A."/>
            <person name="De vries R.P."/>
            <person name="Grigoriev I.V."/>
            <person name="Mortensen U.H."/>
            <person name="Andersen M.R."/>
            <person name="Baker S.E."/>
        </authorList>
    </citation>
    <scope>NUCLEOTIDE SEQUENCE [LARGE SCALE GENOMIC DNA]</scope>
    <source>
        <strain evidence="7 8">CBS 114.51</strain>
    </source>
</reference>
<evidence type="ECO:0000256" key="3">
    <source>
        <dbReference type="ARBA" id="ARBA00022622"/>
    </source>
</evidence>
<feature type="transmembrane region" description="Helical" evidence="6">
    <location>
        <begin position="73"/>
        <end position="92"/>
    </location>
</feature>
<organism evidence="7 8">
    <name type="scientific">Aspergillus japonicus CBS 114.51</name>
    <dbReference type="NCBI Taxonomy" id="1448312"/>
    <lineage>
        <taxon>Eukaryota</taxon>
        <taxon>Fungi</taxon>
        <taxon>Dikarya</taxon>
        <taxon>Ascomycota</taxon>
        <taxon>Pezizomycotina</taxon>
        <taxon>Eurotiomycetes</taxon>
        <taxon>Eurotiomycetidae</taxon>
        <taxon>Eurotiales</taxon>
        <taxon>Aspergillaceae</taxon>
        <taxon>Aspergillus</taxon>
        <taxon>Aspergillus subgen. Circumdati</taxon>
    </lineage>
</organism>
<dbReference type="GO" id="GO:0098552">
    <property type="term" value="C:side of membrane"/>
    <property type="evidence" value="ECO:0007669"/>
    <property type="project" value="UniProtKB-KW"/>
</dbReference>
<dbReference type="RefSeq" id="XP_025527265.1">
    <property type="nucleotide sequence ID" value="XM_025665848.1"/>
</dbReference>
<evidence type="ECO:0000256" key="5">
    <source>
        <dbReference type="SAM" id="MobiDB-lite"/>
    </source>
</evidence>
<gene>
    <name evidence="7" type="ORF">BO86DRAFT_100919</name>
</gene>
<dbReference type="CDD" id="cd02181">
    <property type="entry name" value="GH16_fungal_Lam16A_glucanase"/>
    <property type="match status" value="1"/>
</dbReference>
<dbReference type="Proteomes" id="UP000249497">
    <property type="component" value="Unassembled WGS sequence"/>
</dbReference>
<keyword evidence="8" id="KW-1185">Reference proteome</keyword>
<dbReference type="InterPro" id="IPR013320">
    <property type="entry name" value="ConA-like_dom_sf"/>
</dbReference>
<dbReference type="Pfam" id="PF26113">
    <property type="entry name" value="GH16_XgeA"/>
    <property type="match status" value="2"/>
</dbReference>
<evidence type="ECO:0000256" key="2">
    <source>
        <dbReference type="ARBA" id="ARBA00004589"/>
    </source>
</evidence>
<dbReference type="SUPFAM" id="SSF49899">
    <property type="entry name" value="Concanavalin A-like lectins/glucanases"/>
    <property type="match status" value="1"/>
</dbReference>
<keyword evidence="6" id="KW-0812">Transmembrane</keyword>
<dbReference type="GO" id="GO:0009251">
    <property type="term" value="P:glucan catabolic process"/>
    <property type="evidence" value="ECO:0007669"/>
    <property type="project" value="TreeGrafter"/>
</dbReference>
<sequence>MTSNHYSLSGDDLSRYPGATTTQLPKIDFDEPLHHAGPPPPPGTGEGPRRSNNAPVLEHRWYDPRGWSTRKRLLVAAGIAIVIIIAVVVGAVEGTKKSSSYPDYSRLNYELVDTYAGASFFDRFEYYSGVDPTDGFVQYVNKSTAQSLNLTYVTPDASSAVLRVDTADRNASHGRRSVRLESTTSYDTGLFVFDIRHSPYGCGLWPALWLTDTVNWPANGEIDVVETNNLATEGNAVTLHTDAGCNMKNVKRHQTGTANFVTCDNSTHSNAGCGVQGPPSTYGQELNENGGGVCGMPLPPLMLVPFLFVSNQQKQQVYALELRDAGIRTWFFPRAAIPADITSSTSSTSTNTSTNTSATPDPSTWGTPLADFPNTQCDIAAHFRNQSIIANIDLCGELGAQKQFYTDLYHCPGRCVDFVRSHPDNFTQAYWEFAGFWVFRAT</sequence>
<feature type="compositionally biased region" description="Low complexity" evidence="5">
    <location>
        <begin position="342"/>
        <end position="364"/>
    </location>
</feature>
<dbReference type="AlphaFoldDB" id="A0A8T8X017"/>
<dbReference type="Gene3D" id="2.60.120.200">
    <property type="match status" value="1"/>
</dbReference>
<proteinExistence type="predicted"/>
<keyword evidence="6" id="KW-0472">Membrane</keyword>
<keyword evidence="3" id="KW-0325">Glycoprotein</keyword>
<name>A0A8T8X017_ASPJA</name>
<dbReference type="GeneID" id="37169540"/>
<keyword evidence="4" id="KW-0449">Lipoprotein</keyword>
<comment type="subcellular location">
    <subcellularLocation>
        <location evidence="1">Cell envelope</location>
    </subcellularLocation>
    <subcellularLocation>
        <location evidence="2">Membrane</location>
        <topology evidence="2">Lipid-anchor</topology>
        <topology evidence="2">GPI-anchor</topology>
    </subcellularLocation>
</comment>
<dbReference type="PANTHER" id="PTHR10963">
    <property type="entry name" value="GLYCOSYL HYDROLASE-RELATED"/>
    <property type="match status" value="1"/>
</dbReference>
<keyword evidence="6" id="KW-1133">Transmembrane helix</keyword>
<dbReference type="EMBL" id="KZ824796">
    <property type="protein sequence ID" value="RAH81371.1"/>
    <property type="molecule type" value="Genomic_DNA"/>
</dbReference>
<evidence type="ECO:0000256" key="4">
    <source>
        <dbReference type="ARBA" id="ARBA00023288"/>
    </source>
</evidence>
<protein>
    <recommendedName>
        <fullName evidence="9">GH16 domain-containing protein</fullName>
    </recommendedName>
</protein>
<dbReference type="InterPro" id="IPR050546">
    <property type="entry name" value="Glycosyl_Hydrlase_16"/>
</dbReference>